<evidence type="ECO:0000313" key="2">
    <source>
        <dbReference type="Proteomes" id="UP000183832"/>
    </source>
</evidence>
<keyword evidence="2" id="KW-1185">Reference proteome</keyword>
<proteinExistence type="predicted"/>
<sequence length="95" mass="11177">MNDKNRNRFLAFPKAECPTSEMISVFSSIEIQSTIVSRGFLSQTKAWEKNKKRKRGWVVNNSNVCDNLYWIFDVNSQKDHKLVGLKTDYRTHYIC</sequence>
<accession>A0A1J1II50</accession>
<dbReference type="Proteomes" id="UP000183832">
    <property type="component" value="Unassembled WGS sequence"/>
</dbReference>
<evidence type="ECO:0000313" key="1">
    <source>
        <dbReference type="EMBL" id="CRK99872.1"/>
    </source>
</evidence>
<gene>
    <name evidence="1" type="ORF">CLUMA_CG013175</name>
</gene>
<name>A0A1J1II50_9DIPT</name>
<dbReference type="EMBL" id="CVRI01000054">
    <property type="protein sequence ID" value="CRK99872.1"/>
    <property type="molecule type" value="Genomic_DNA"/>
</dbReference>
<organism evidence="1 2">
    <name type="scientific">Clunio marinus</name>
    <dbReference type="NCBI Taxonomy" id="568069"/>
    <lineage>
        <taxon>Eukaryota</taxon>
        <taxon>Metazoa</taxon>
        <taxon>Ecdysozoa</taxon>
        <taxon>Arthropoda</taxon>
        <taxon>Hexapoda</taxon>
        <taxon>Insecta</taxon>
        <taxon>Pterygota</taxon>
        <taxon>Neoptera</taxon>
        <taxon>Endopterygota</taxon>
        <taxon>Diptera</taxon>
        <taxon>Nematocera</taxon>
        <taxon>Chironomoidea</taxon>
        <taxon>Chironomidae</taxon>
        <taxon>Clunio</taxon>
    </lineage>
</organism>
<dbReference type="AlphaFoldDB" id="A0A1J1II50"/>
<reference evidence="1 2" key="1">
    <citation type="submission" date="2015-04" db="EMBL/GenBank/DDBJ databases">
        <authorList>
            <person name="Syromyatnikov M.Y."/>
            <person name="Popov V.N."/>
        </authorList>
    </citation>
    <scope>NUCLEOTIDE SEQUENCE [LARGE SCALE GENOMIC DNA]</scope>
</reference>
<protein>
    <submittedName>
        <fullName evidence="1">CLUMA_CG013175, isoform A</fullName>
    </submittedName>
</protein>